<dbReference type="InterPro" id="IPR011989">
    <property type="entry name" value="ARM-like"/>
</dbReference>
<gene>
    <name evidence="4" type="primary">UTP20</name>
    <name evidence="4" type="ORF">N0V89_011146</name>
</gene>
<evidence type="ECO:0000256" key="1">
    <source>
        <dbReference type="SAM" id="MobiDB-lite"/>
    </source>
</evidence>
<organism evidence="4 5">
    <name type="scientific">Didymosphaeria variabile</name>
    <dbReference type="NCBI Taxonomy" id="1932322"/>
    <lineage>
        <taxon>Eukaryota</taxon>
        <taxon>Fungi</taxon>
        <taxon>Dikarya</taxon>
        <taxon>Ascomycota</taxon>
        <taxon>Pezizomycotina</taxon>
        <taxon>Dothideomycetes</taxon>
        <taxon>Pleosporomycetidae</taxon>
        <taxon>Pleosporales</taxon>
        <taxon>Massarineae</taxon>
        <taxon>Didymosphaeriaceae</taxon>
        <taxon>Didymosphaeria</taxon>
    </lineage>
</organism>
<comment type="caution">
    <text evidence="4">The sequence shown here is derived from an EMBL/GenBank/DDBJ whole genome shotgun (WGS) entry which is preliminary data.</text>
</comment>
<protein>
    <submittedName>
        <fullName evidence="4">U3 snoRNP protein</fullName>
    </submittedName>
</protein>
<evidence type="ECO:0000259" key="3">
    <source>
        <dbReference type="Pfam" id="PF20416"/>
    </source>
</evidence>
<reference evidence="4" key="1">
    <citation type="submission" date="2022-10" db="EMBL/GenBank/DDBJ databases">
        <title>Tapping the CABI collections for fungal endophytes: first genome assemblies for Collariella, Neodidymelliopsis, Ascochyta clinopodiicola, Didymella pomorum, Didymosphaeria variabile, Neocosmospora piperis and Neocucurbitaria cava.</title>
        <authorList>
            <person name="Hill R."/>
        </authorList>
    </citation>
    <scope>NUCLEOTIDE SEQUENCE</scope>
    <source>
        <strain evidence="4">IMI 356815</strain>
    </source>
</reference>
<dbReference type="GO" id="GO:0032040">
    <property type="term" value="C:small-subunit processome"/>
    <property type="evidence" value="ECO:0007669"/>
    <property type="project" value="TreeGrafter"/>
</dbReference>
<dbReference type="PANTHER" id="PTHR17695">
    <property type="entry name" value="SMALL SUBUNIT PROCESSOME COMPONENT 20 HOMOLOG"/>
    <property type="match status" value="1"/>
</dbReference>
<dbReference type="RefSeq" id="XP_056067007.1">
    <property type="nucleotide sequence ID" value="XM_056219880.1"/>
</dbReference>
<dbReference type="SUPFAM" id="SSF48371">
    <property type="entry name" value="ARM repeat"/>
    <property type="match status" value="3"/>
</dbReference>
<feature type="region of interest" description="Disordered" evidence="1">
    <location>
        <begin position="2440"/>
        <end position="2469"/>
    </location>
</feature>
<dbReference type="PANTHER" id="PTHR17695:SF11">
    <property type="entry name" value="SMALL SUBUNIT PROCESSOME COMPONENT 20 HOMOLOG"/>
    <property type="match status" value="1"/>
</dbReference>
<dbReference type="InterPro" id="IPR052575">
    <property type="entry name" value="SSU_processome_comp_20"/>
</dbReference>
<proteinExistence type="predicted"/>
<evidence type="ECO:0000313" key="4">
    <source>
        <dbReference type="EMBL" id="KAJ4347207.1"/>
    </source>
</evidence>
<feature type="region of interest" description="Disordered" evidence="1">
    <location>
        <begin position="1632"/>
        <end position="1656"/>
    </location>
</feature>
<dbReference type="InterPro" id="IPR016024">
    <property type="entry name" value="ARM-type_fold"/>
</dbReference>
<dbReference type="FunFam" id="1.25.10.10:FF:001489">
    <property type="entry name" value="AEL006Wp"/>
    <property type="match status" value="1"/>
</dbReference>
<dbReference type="Proteomes" id="UP001140513">
    <property type="component" value="Unassembled WGS sequence"/>
</dbReference>
<name>A0A9W8XEA3_9PLEO</name>
<evidence type="ECO:0000313" key="5">
    <source>
        <dbReference type="Proteomes" id="UP001140513"/>
    </source>
</evidence>
<accession>A0A9W8XEA3</accession>
<dbReference type="Pfam" id="PF07539">
    <property type="entry name" value="UTP20_N"/>
    <property type="match status" value="1"/>
</dbReference>
<dbReference type="EMBL" id="JAPEUX010000008">
    <property type="protein sequence ID" value="KAJ4347207.1"/>
    <property type="molecule type" value="Genomic_DNA"/>
</dbReference>
<dbReference type="GO" id="GO:0030686">
    <property type="term" value="C:90S preribosome"/>
    <property type="evidence" value="ECO:0007669"/>
    <property type="project" value="TreeGrafter"/>
</dbReference>
<keyword evidence="5" id="KW-1185">Reference proteome</keyword>
<evidence type="ECO:0000259" key="2">
    <source>
        <dbReference type="Pfam" id="PF07539"/>
    </source>
</evidence>
<sequence length="2681" mass="301403">MAAMSRGTRPAAKPQLRVAKRVKGGTRSLKNHTYQSFAQRIAKLKIEPVRRGRSTIIDDAELDATFSYFRDTLVEWRDINLSEIFSNFARRVAPLCDSLPQVLHHNERIFDLLIENIEKGDKNSEEPLLKLLANFAHDLGVRFEKHFERAVRTVAHLAATHADVEVIEWSFTCLAWLFKYLSRLLVPDLRPVFDLMVPLLGKARQKLFVMRFAAESLSFLVRKAGAAYHRDQSPLRNIIRHASELLKDSQGTAQDIDFQQGLMTLFADSIKGVQRGLHSSAVAILKELLLCTYDEDYADLQSPPLEFVLKGVTTSVIHHSDAENFQPLLEAIIETIKLKTSDKRYLGLSSRLLFVVCSVRKGSRVAQWPSILEIINLLVTSVDDSTAIEEADMQELLSAFAVVFQYCPIDAAIPHTGLLEKLSKEPLEKFFLSFCNTFAELGAERFNTLLLSYFKRFVVQKAQEHGDELCVILPSWYEHSIVPKDSLQVPSAWQNIMSNRLQQLTTSGSTQDDSQRILYDCNAFIDAIGSLVISNEQKQAISKCLYGALTRSLEDGDNKSTPNTRKFATGNGLLYIVRDENLQESLLQLWPALCKAASANEDSSLSFWKALLSLAESNKGSLDISGDHIDSLKQGLLRCLGSPSHELRLVALGLFEILASDTEERRNAIATASIIEQTPVNLETQRSISMRISQLTKLYPGIAADEYLGEAIPTFLFGLLHVRLASIWDDVCSALKAICETKEGESYVLKVAFEWINKPSSDGDSASIATEPPPPPRYVSTFECTNVMQVEHTIRKSQAMLDDVEEQLQARFDRDHSSVHFLNDFSRTQALRVLNELPAVAEKRSRVLVPVLLDWVSAQPATDVPDDDNMVGEASEQESRWSRKDQKSMLTLFSKFTNPKVLYRATDVYQALLALLCNGDADVQKAALKALLTWKQPAIVEYQENLFNLLDDSRFRDEVSVFLDSGSDQGAIKEHHRDVLLPVLLRLLYGKVISGKRGLDVKRKAVFQALTRFEDSAINQFLEIALGPLSGVHIFRDQALDESILQADLLAPRKQVGMINMVEDMLGALKTTIRPFVASLVDPILFCLINASRALANSNSATESEFDNSQVSIFRAIRQRSLQALNILFGSCPDFEWEPYASVIVGELVTPRLQQFPIETAQSVSGLLRLFSAWSKSTATARFLVDFDQDILTKITECLDVASAKDEVKRFILDDILRQLISLVAKDEQDSTEAKIRKNSIQSNILQPYANTILIHVGALLRKSPSKEVLESGVHTIAELAPHVVGSSESRSMIEISSFLLRQPSQRVNAATKLGLLKILHEFIPRCQSTDITELFDTIFEGICPLFSYLKDQSARVLLCNIVEDLSSYKDDLSVVAKLCHGLNAYSTSRLDEPDFDRRSAAFGQITSDVHYSLAQWKPLIFNTLFFIKDEAELSIRVNASLALRHFIKTSTQDQYTKDFISTALLPGIRFGVREPSELVRVEFLAVLAQLVETYRDWAPVGDLHILVSEDEEASFYSNILHIQNHRRLRALRRLASNVPHLQSGNIYHIFIPLLEHFVFNKADDDNANALAGETGKTITTLCLGLEWPQFRSLLKRYVGYLSSKEDLQKTVIKLLSGLLDGLNQAGRFKYASSTPSEAPAPGQPVDGADEVNGTDHMEVDEQPSALAKTLPAQEKLTKDIVDNILPDLQNFLRKKDESTVSLRVPVAIAVCKALLILPSIEIEARLPAVLLDMSHILRSKDQGSRDMARNTLAEIATFTGPTYFGFILRALRIALSRGYQLHVLSFTLHKIIVELAEQLKPGDLDYCVADIVDVVMDDIFGVTGQEKDAEEYISKMKEVKSSKSFDTMDLIARSTTPASLINLVLPIKSLLQEKLNARMVQKIDELMRRIGLGVLQNPTVNDRDILMFSYELIQEVYKSNNSTEKVEHVDPRNRKFLINMKGAAKSGARQSTASYSHKLIRFGLDILRTVLRKHEELRTPQNLSGFLPVIGDALIANHEELQTSAIRLLSTIITVPMKELDESCPVYVAEAVRSIKGATSSNSEIAQASLKLITSMLRERPNVQIREQDLSHLLKRILPDIDEPDRQGVTFGFLKAVMTRKIVITEVYEVMDKVAAMMITNQTQSARQIARSTYFNFLMEYPQAKNRFKKQLEFLLKNLRYDYVEGRQSVMEALSLVLNKVGEKILEENLGMMFIPLVHSMANDDSADCRTMAGALVKTIFERANAQQLKSFTADLKEWITQDEDPGLKRLGIQCWGLYLEVADAKPKELEFVMEQLRNTFDVCLERRDEEDWELIYYALTVFSKLTKPWPDHTLSSESMWTSIRLCVSYPHAWVKLTAAKLIGIYFADLSSANSESGLESVPLKGSHGLQLTEEVMVQLTHGFLRNLETTNASEDLCIQSVRNLAFLARCQAANLIKWNWKKVDDDEDVQDDTLAEEVNPAGETNGDASDEEFGGFSPAPESPQPKKIKAAIPTAIHRLVTRLSGIIRRETKIMKLSSLYPKSATATLLETLVTKLPIAALESSLPHLLTTLSTLTDPATTIPRSTEAAFNDTYRAIIDKSREIMNTLQKRMGTQEYLNVMGDVQKGVKQRREERRQKRKIEAVTMPERFGKEKKRRNEVKKVKRKEKSAAYQGKRRGGRVDRWLWGGQGRLMMHCDGVLKDGKVAFVHFMHGILRVCR</sequence>
<dbReference type="Pfam" id="PF20416">
    <property type="entry name" value="UTP20"/>
    <property type="match status" value="1"/>
</dbReference>
<feature type="domain" description="U3 small nucleolar RNA-associated protein 20 N-terminal" evidence="2">
    <location>
        <begin position="880"/>
        <end position="1476"/>
    </location>
</feature>
<dbReference type="OrthoDB" id="360653at2759"/>
<dbReference type="InterPro" id="IPR011430">
    <property type="entry name" value="UTP20_N"/>
</dbReference>
<dbReference type="InterPro" id="IPR046523">
    <property type="entry name" value="UTP20_dom"/>
</dbReference>
<dbReference type="GeneID" id="80914676"/>
<feature type="domain" description="U3 small nucleolar RNA-associated protein 20" evidence="3">
    <location>
        <begin position="1696"/>
        <end position="1914"/>
    </location>
</feature>
<dbReference type="Gene3D" id="1.25.10.10">
    <property type="entry name" value="Leucine-rich Repeat Variant"/>
    <property type="match status" value="3"/>
</dbReference>